<name>E1YJI7_9BACT</name>
<dbReference type="EMBL" id="FR695877">
    <property type="protein sequence ID" value="CBX31441.1"/>
    <property type="molecule type" value="Genomic_DNA"/>
</dbReference>
<accession>E1YJI7</accession>
<evidence type="ECO:0000313" key="1">
    <source>
        <dbReference type="EMBL" id="CBX31441.1"/>
    </source>
</evidence>
<dbReference type="InterPro" id="IPR043707">
    <property type="entry name" value="DUF5647"/>
</dbReference>
<organism evidence="1">
    <name type="scientific">uncultured Desulfobacterium sp</name>
    <dbReference type="NCBI Taxonomy" id="201089"/>
    <lineage>
        <taxon>Bacteria</taxon>
        <taxon>Pseudomonadati</taxon>
        <taxon>Thermodesulfobacteriota</taxon>
        <taxon>Desulfobacteria</taxon>
        <taxon>Desulfobacterales</taxon>
        <taxon>Desulfobacteriaceae</taxon>
        <taxon>Desulfobacterium</taxon>
        <taxon>environmental samples</taxon>
    </lineage>
</organism>
<dbReference type="Pfam" id="PF18882">
    <property type="entry name" value="DUF5647"/>
    <property type="match status" value="1"/>
</dbReference>
<dbReference type="AlphaFoldDB" id="E1YJI7"/>
<reference evidence="1" key="1">
    <citation type="journal article" date="2011" name="Environ. Microbiol.">
        <title>Genomic insights into the metabolic potential of the polycyclic aromatic hydrocarbon degrading sulfate-reducing Deltaproteobacterium N47.</title>
        <authorList>
            <person name="Bergmann F."/>
            <person name="Selesi D."/>
            <person name="Weinmaier T."/>
            <person name="Tischler P."/>
            <person name="Rattei T."/>
            <person name="Meckenstock R.U."/>
        </authorList>
    </citation>
    <scope>NUCLEOTIDE SEQUENCE</scope>
</reference>
<gene>
    <name evidence="1" type="ORF">N47_E49530</name>
</gene>
<sequence length="93" mass="10807">MNNEYELIEKNIELSAEFSRYLFEHPELSSRIPLDSELVLVPEFDIELREFNLSLGKKIESEGGKVTYIVIKNIHPKTYSRLTDVELKMATTC</sequence>
<proteinExistence type="predicted"/>
<protein>
    <submittedName>
        <fullName evidence="1">Uncharacterized protein</fullName>
    </submittedName>
</protein>